<sequence length="367" mass="40899">MRHSVFSLLLGAVSLITSTGVTGLEFTVSLEQDGKAADASKLQFVKIPPLRHRRRGHRNATTTVSQPENAKRANNKDISYSDNWCGASSRSTNDADPIRNVFGYFTVPDLKLRPNIPPPQFAAAWIGIDGAKCNHTLLQAGVTTVVNSNGGQSASAWWEWYPGSAYSIANLPVKPGDWMSVNITANDATSGRIIVTNAQRGYSMTLNLTSGPKLCRWDVEWILEDFYEADTNKQVPFASFQDLWFLDTEATTARGKNIGIDGAAMVHLMNPDGKDIKVYIKSNTYLIPTNNSYIKKRANKPLIILIIKQKVLNDFPIKVRKLFTVDFYFYPKNLLSPATSSGPILKIYLRLFIIRFLFSFILNKGII</sequence>
<dbReference type="PRINTS" id="PR00977">
    <property type="entry name" value="SCYTLDPTASE"/>
</dbReference>
<dbReference type="GO" id="GO:0070007">
    <property type="term" value="F:glutamic-type endopeptidase activity"/>
    <property type="evidence" value="ECO:0007669"/>
    <property type="project" value="InterPro"/>
</dbReference>
<organism evidence="3 4">
    <name type="scientific">Apiosordaria backusii</name>
    <dbReference type="NCBI Taxonomy" id="314023"/>
    <lineage>
        <taxon>Eukaryota</taxon>
        <taxon>Fungi</taxon>
        <taxon>Dikarya</taxon>
        <taxon>Ascomycota</taxon>
        <taxon>Pezizomycotina</taxon>
        <taxon>Sordariomycetes</taxon>
        <taxon>Sordariomycetidae</taxon>
        <taxon>Sordariales</taxon>
        <taxon>Lasiosphaeriaceae</taxon>
        <taxon>Apiosordaria</taxon>
    </lineage>
</organism>
<gene>
    <name evidence="3" type="ORF">B0T21DRAFT_344113</name>
</gene>
<evidence type="ECO:0000313" key="3">
    <source>
        <dbReference type="EMBL" id="KAK0748454.1"/>
    </source>
</evidence>
<dbReference type="InterPro" id="IPR000250">
    <property type="entry name" value="Peptidase_G1"/>
</dbReference>
<name>A0AA40K761_9PEZI</name>
<dbReference type="Pfam" id="PF01828">
    <property type="entry name" value="Peptidase_A4"/>
    <property type="match status" value="1"/>
</dbReference>
<comment type="caution">
    <text evidence="3">The sequence shown here is derived from an EMBL/GenBank/DDBJ whole genome shotgun (WGS) entry which is preliminary data.</text>
</comment>
<feature type="active site" description="Proton acceptor" evidence="1">
    <location>
        <position position="224"/>
    </location>
</feature>
<reference evidence="3" key="1">
    <citation type="submission" date="2023-06" db="EMBL/GenBank/DDBJ databases">
        <title>Genome-scale phylogeny and comparative genomics of the fungal order Sordariales.</title>
        <authorList>
            <consortium name="Lawrence Berkeley National Laboratory"/>
            <person name="Hensen N."/>
            <person name="Bonometti L."/>
            <person name="Westerberg I."/>
            <person name="Brannstrom I.O."/>
            <person name="Guillou S."/>
            <person name="Cros-Aarteil S."/>
            <person name="Calhoun S."/>
            <person name="Haridas S."/>
            <person name="Kuo A."/>
            <person name="Mondo S."/>
            <person name="Pangilinan J."/>
            <person name="Riley R."/>
            <person name="Labutti K."/>
            <person name="Andreopoulos B."/>
            <person name="Lipzen A."/>
            <person name="Chen C."/>
            <person name="Yanf M."/>
            <person name="Daum C."/>
            <person name="Ng V."/>
            <person name="Clum A."/>
            <person name="Steindorff A."/>
            <person name="Ohm R."/>
            <person name="Martin F."/>
            <person name="Silar P."/>
            <person name="Natvig D."/>
            <person name="Lalanne C."/>
            <person name="Gautier V."/>
            <person name="Ament-Velasquez S.L."/>
            <person name="Kruys A."/>
            <person name="Hutchinson M.I."/>
            <person name="Powell A.J."/>
            <person name="Barry K."/>
            <person name="Miller A.N."/>
            <person name="Grigoriev I.V."/>
            <person name="Debuchy R."/>
            <person name="Gladieux P."/>
            <person name="Thoren M.H."/>
            <person name="Johannesson H."/>
        </authorList>
    </citation>
    <scope>NUCLEOTIDE SEQUENCE</scope>
    <source>
        <strain evidence="3">CBS 540.89</strain>
    </source>
</reference>
<dbReference type="Gene3D" id="2.60.120.700">
    <property type="entry name" value="Peptidase G1"/>
    <property type="match status" value="1"/>
</dbReference>
<dbReference type="SUPFAM" id="SSF49899">
    <property type="entry name" value="Concanavalin A-like lectins/glucanases"/>
    <property type="match status" value="1"/>
</dbReference>
<dbReference type="PANTHER" id="PTHR37536:SF1">
    <property type="entry name" value="ASPERGILLOPEPSIN, PUTAITVE (AFU_ORTHOLOGUE AFUA_7G01200)"/>
    <property type="match status" value="1"/>
</dbReference>
<accession>A0AA40K761</accession>
<dbReference type="EMBL" id="JAUKTV010000001">
    <property type="protein sequence ID" value="KAK0748454.1"/>
    <property type="molecule type" value="Genomic_DNA"/>
</dbReference>
<dbReference type="AlphaFoldDB" id="A0AA40K761"/>
<evidence type="ECO:0000256" key="2">
    <source>
        <dbReference type="SAM" id="SignalP"/>
    </source>
</evidence>
<dbReference type="InterPro" id="IPR038656">
    <property type="entry name" value="Peptidase_G1_sf"/>
</dbReference>
<dbReference type="Proteomes" id="UP001172159">
    <property type="component" value="Unassembled WGS sequence"/>
</dbReference>
<proteinExistence type="predicted"/>
<dbReference type="CDD" id="cd13426">
    <property type="entry name" value="Peptidase_G1"/>
    <property type="match status" value="1"/>
</dbReference>
<dbReference type="GO" id="GO:0006508">
    <property type="term" value="P:proteolysis"/>
    <property type="evidence" value="ECO:0007669"/>
    <property type="project" value="InterPro"/>
</dbReference>
<feature type="signal peptide" evidence="2">
    <location>
        <begin position="1"/>
        <end position="23"/>
    </location>
</feature>
<keyword evidence="4" id="KW-1185">Reference proteome</keyword>
<feature type="chain" id="PRO_5041256892" evidence="2">
    <location>
        <begin position="24"/>
        <end position="367"/>
    </location>
</feature>
<evidence type="ECO:0000256" key="1">
    <source>
        <dbReference type="PIRSR" id="PIRSR600250-50"/>
    </source>
</evidence>
<dbReference type="InterPro" id="IPR013320">
    <property type="entry name" value="ConA-like_dom_sf"/>
</dbReference>
<protein>
    <submittedName>
        <fullName evidence="3">Concanavalin A-like lectin/glucanase domain-containing protein</fullName>
    </submittedName>
</protein>
<evidence type="ECO:0000313" key="4">
    <source>
        <dbReference type="Proteomes" id="UP001172159"/>
    </source>
</evidence>
<keyword evidence="2" id="KW-0732">Signal</keyword>
<dbReference type="PANTHER" id="PTHR37536">
    <property type="entry name" value="PUTATIVE (AFU_ORTHOLOGUE AFUA_3G02970)-RELATED"/>
    <property type="match status" value="1"/>
</dbReference>